<dbReference type="AlphaFoldDB" id="A0A1B7X0X6"/>
<evidence type="ECO:0000313" key="1">
    <source>
        <dbReference type="EMBL" id="OBQ43018.1"/>
    </source>
</evidence>
<reference evidence="1 2" key="1">
    <citation type="submission" date="2015-09" db="EMBL/GenBank/DDBJ databases">
        <title>Aphanizomenon flos-aquae WA102.</title>
        <authorList>
            <person name="Driscoll C."/>
        </authorList>
    </citation>
    <scope>NUCLEOTIDE SEQUENCE [LARGE SCALE GENOMIC DNA]</scope>
    <source>
        <strain evidence="1">WA102</strain>
    </source>
</reference>
<gene>
    <name evidence="1" type="ORF">AN484_14705</name>
</gene>
<evidence type="ECO:0000313" key="2">
    <source>
        <dbReference type="Proteomes" id="UP000092093"/>
    </source>
</evidence>
<sequence>MQIASKEDYPNAQWVETPFKIGTRGGMDLYYLGKDTVDRDNLVATRYNNSEPLEPVDLGSLLKWSQEPITIDKQHEKLLSMNIDQEI</sequence>
<name>A0A1B7X0X6_APHFL</name>
<proteinExistence type="predicted"/>
<accession>A0A1B7X0X6</accession>
<dbReference type="Proteomes" id="UP000092093">
    <property type="component" value="Unassembled WGS sequence"/>
</dbReference>
<dbReference type="EMBL" id="LJOW01000074">
    <property type="protein sequence ID" value="OBQ43018.1"/>
    <property type="molecule type" value="Genomic_DNA"/>
</dbReference>
<comment type="caution">
    <text evidence="1">The sequence shown here is derived from an EMBL/GenBank/DDBJ whole genome shotgun (WGS) entry which is preliminary data.</text>
</comment>
<organism evidence="1 2">
    <name type="scientific">Aphanizomenon flos-aquae WA102</name>
    <dbReference type="NCBI Taxonomy" id="1710896"/>
    <lineage>
        <taxon>Bacteria</taxon>
        <taxon>Bacillati</taxon>
        <taxon>Cyanobacteriota</taxon>
        <taxon>Cyanophyceae</taxon>
        <taxon>Nostocales</taxon>
        <taxon>Aphanizomenonaceae</taxon>
        <taxon>Aphanizomenon</taxon>
    </lineage>
</organism>
<protein>
    <submittedName>
        <fullName evidence="1">Uncharacterized protein</fullName>
    </submittedName>
</protein>